<organism evidence="1 2">
    <name type="scientific">Mangrovihabitans endophyticus</name>
    <dbReference type="NCBI Taxonomy" id="1751298"/>
    <lineage>
        <taxon>Bacteria</taxon>
        <taxon>Bacillati</taxon>
        <taxon>Actinomycetota</taxon>
        <taxon>Actinomycetes</taxon>
        <taxon>Micromonosporales</taxon>
        <taxon>Micromonosporaceae</taxon>
        <taxon>Mangrovihabitans</taxon>
    </lineage>
</organism>
<proteinExistence type="predicted"/>
<evidence type="ECO:0000313" key="2">
    <source>
        <dbReference type="Proteomes" id="UP000656042"/>
    </source>
</evidence>
<accession>A0A8J3C2M4</accession>
<dbReference type="Proteomes" id="UP000656042">
    <property type="component" value="Unassembled WGS sequence"/>
</dbReference>
<reference evidence="1" key="1">
    <citation type="journal article" date="2014" name="Int. J. Syst. Evol. Microbiol.">
        <title>Complete genome sequence of Corynebacterium casei LMG S-19264T (=DSM 44701T), isolated from a smear-ripened cheese.</title>
        <authorList>
            <consortium name="US DOE Joint Genome Institute (JGI-PGF)"/>
            <person name="Walter F."/>
            <person name="Albersmeier A."/>
            <person name="Kalinowski J."/>
            <person name="Ruckert C."/>
        </authorList>
    </citation>
    <scope>NUCLEOTIDE SEQUENCE</scope>
    <source>
        <strain evidence="1">CGMCC 4.7299</strain>
    </source>
</reference>
<dbReference type="RefSeq" id="WP_306661510.1">
    <property type="nucleotide sequence ID" value="NZ_BMMX01000019.1"/>
</dbReference>
<evidence type="ECO:0000313" key="1">
    <source>
        <dbReference type="EMBL" id="GGL01221.1"/>
    </source>
</evidence>
<name>A0A8J3C2M4_9ACTN</name>
<keyword evidence="2" id="KW-1185">Reference proteome</keyword>
<dbReference type="EMBL" id="BMMX01000019">
    <property type="protein sequence ID" value="GGL01221.1"/>
    <property type="molecule type" value="Genomic_DNA"/>
</dbReference>
<protein>
    <recommendedName>
        <fullName evidence="3">Transcriptional regulator, AlpA family</fullName>
    </recommendedName>
</protein>
<reference evidence="1" key="2">
    <citation type="submission" date="2020-09" db="EMBL/GenBank/DDBJ databases">
        <authorList>
            <person name="Sun Q."/>
            <person name="Zhou Y."/>
        </authorList>
    </citation>
    <scope>NUCLEOTIDE SEQUENCE</scope>
    <source>
        <strain evidence="1">CGMCC 4.7299</strain>
    </source>
</reference>
<comment type="caution">
    <text evidence="1">The sequence shown here is derived from an EMBL/GenBank/DDBJ whole genome shotgun (WGS) entry which is preliminary data.</text>
</comment>
<dbReference type="AlphaFoldDB" id="A0A8J3C2M4"/>
<sequence>MTKHLMSAGEIQQRLGVSRQRVHQLTARPDFPAPYEELSIGRIWIREDVEDWIAKHRPALAEVLARSIAAELEEAAQSEPDARRRAHLDALVVALRGTGREVFVRAAADVIRRHRG</sequence>
<evidence type="ECO:0008006" key="3">
    <source>
        <dbReference type="Google" id="ProtNLM"/>
    </source>
</evidence>
<gene>
    <name evidence="1" type="ORF">GCM10012284_39730</name>
</gene>